<proteinExistence type="predicted"/>
<sequence>MALPILAVLGGIMVVSGFVQNALHFYPPLWNAWQKWAFSNDPNVNPAVAELIDMRWRDVISESEYYTKCSEFGYSASVADNLYEISKTLLTMHDYIAIWRRGELNETDLDNKLHQMHLDDQAIQQAKTATLYFPSAPDLIRFAVREVYTPDILSKFGA</sequence>
<evidence type="ECO:0000313" key="1">
    <source>
        <dbReference type="EMBL" id="GAI72794.1"/>
    </source>
</evidence>
<dbReference type="AlphaFoldDB" id="X1SY84"/>
<comment type="caution">
    <text evidence="1">The sequence shown here is derived from an EMBL/GenBank/DDBJ whole genome shotgun (WGS) entry which is preliminary data.</text>
</comment>
<dbReference type="EMBL" id="BARW01001342">
    <property type="protein sequence ID" value="GAI72794.1"/>
    <property type="molecule type" value="Genomic_DNA"/>
</dbReference>
<name>X1SY84_9ZZZZ</name>
<protein>
    <submittedName>
        <fullName evidence="1">Uncharacterized protein</fullName>
    </submittedName>
</protein>
<accession>X1SY84</accession>
<reference evidence="1" key="1">
    <citation type="journal article" date="2014" name="Front. Microbiol.">
        <title>High frequency of phylogenetically diverse reductive dehalogenase-homologous genes in deep subseafloor sedimentary metagenomes.</title>
        <authorList>
            <person name="Kawai M."/>
            <person name="Futagami T."/>
            <person name="Toyoda A."/>
            <person name="Takaki Y."/>
            <person name="Nishi S."/>
            <person name="Hori S."/>
            <person name="Arai W."/>
            <person name="Tsubouchi T."/>
            <person name="Morono Y."/>
            <person name="Uchiyama I."/>
            <person name="Ito T."/>
            <person name="Fujiyama A."/>
            <person name="Inagaki F."/>
            <person name="Takami H."/>
        </authorList>
    </citation>
    <scope>NUCLEOTIDE SEQUENCE</scope>
    <source>
        <strain evidence="1">Expedition CK06-06</strain>
    </source>
</reference>
<feature type="non-terminal residue" evidence="1">
    <location>
        <position position="158"/>
    </location>
</feature>
<organism evidence="1">
    <name type="scientific">marine sediment metagenome</name>
    <dbReference type="NCBI Taxonomy" id="412755"/>
    <lineage>
        <taxon>unclassified sequences</taxon>
        <taxon>metagenomes</taxon>
        <taxon>ecological metagenomes</taxon>
    </lineage>
</organism>
<gene>
    <name evidence="1" type="ORF">S12H4_04378</name>
</gene>